<dbReference type="InterPro" id="IPR004214">
    <property type="entry name" value="Conotoxin"/>
</dbReference>
<evidence type="ECO:0000256" key="2">
    <source>
        <dbReference type="ARBA" id="ARBA00022525"/>
    </source>
</evidence>
<name>A0A291C2L6_CONPC</name>
<dbReference type="EMBL" id="MF576867">
    <property type="protein sequence ID" value="ATF27701.1"/>
    <property type="molecule type" value="mRNA"/>
</dbReference>
<keyword evidence="5" id="KW-0732">Signal</keyword>
<dbReference type="Pfam" id="PF02950">
    <property type="entry name" value="Conotoxin"/>
    <property type="match status" value="1"/>
</dbReference>
<dbReference type="GO" id="GO:0005576">
    <property type="term" value="C:extracellular region"/>
    <property type="evidence" value="ECO:0007669"/>
    <property type="project" value="UniProtKB-SubCell"/>
</dbReference>
<keyword evidence="4" id="KW-1015">Disulfide bond</keyword>
<proteinExistence type="evidence at transcript level"/>
<evidence type="ECO:0000313" key="6">
    <source>
        <dbReference type="EMBL" id="ATF27701.1"/>
    </source>
</evidence>
<feature type="chain" id="PRO_5012064164" evidence="5">
    <location>
        <begin position="23"/>
        <end position="70"/>
    </location>
</feature>
<organism evidence="6">
    <name type="scientific">Conus praecellens</name>
    <name type="common">Admirable cone</name>
    <dbReference type="NCBI Taxonomy" id="128530"/>
    <lineage>
        <taxon>Eukaryota</taxon>
        <taxon>Metazoa</taxon>
        <taxon>Spiralia</taxon>
        <taxon>Lophotrochozoa</taxon>
        <taxon>Mollusca</taxon>
        <taxon>Gastropoda</taxon>
        <taxon>Caenogastropoda</taxon>
        <taxon>Neogastropoda</taxon>
        <taxon>Conoidea</taxon>
        <taxon>Conidae</taxon>
        <taxon>Conus</taxon>
        <taxon>Turriconus</taxon>
    </lineage>
</organism>
<protein>
    <submittedName>
        <fullName evidence="6">Conotoxin</fullName>
    </submittedName>
</protein>
<evidence type="ECO:0000256" key="4">
    <source>
        <dbReference type="ARBA" id="ARBA00023157"/>
    </source>
</evidence>
<feature type="signal peptide" evidence="5">
    <location>
        <begin position="1"/>
        <end position="22"/>
    </location>
</feature>
<sequence length="70" mass="7654">MKVTCMMIIAVLLLTASIFITADDSRNGFTWKARQKMERSKDLRECIAGGSGCNRNGACCSGVCFLGICW</sequence>
<keyword evidence="2" id="KW-0964">Secreted</keyword>
<evidence type="ECO:0000256" key="3">
    <source>
        <dbReference type="ARBA" id="ARBA00022656"/>
    </source>
</evidence>
<dbReference type="InterPro" id="IPR018072">
    <property type="entry name" value="Conotoxin_a-typ_CS"/>
</dbReference>
<accession>A0A291C2L6</accession>
<dbReference type="GO" id="GO:0090729">
    <property type="term" value="F:toxin activity"/>
    <property type="evidence" value="ECO:0007669"/>
    <property type="project" value="UniProtKB-KW"/>
</dbReference>
<reference evidence="6" key="1">
    <citation type="journal article" date="2017" name="Genome Biol. Evol.">
        <title>Divergence of the Venom Exogene Repertoire in Two Sister Species of Turriconus.</title>
        <authorList>
            <person name="Li Q."/>
            <person name="Barghi N."/>
            <person name="Lu A."/>
            <person name="Fedosov A.E."/>
            <person name="Bandyopadhyay P.K."/>
            <person name="Lluisma A.O."/>
            <person name="Concepcion G.P."/>
            <person name="Yandell M."/>
            <person name="Olivera B.M."/>
            <person name="Safavi-Hemami H."/>
        </authorList>
    </citation>
    <scope>NUCLEOTIDE SEQUENCE</scope>
    <source>
        <strain evidence="6">O1d_Ps6.8ii</strain>
    </source>
</reference>
<comment type="subcellular location">
    <subcellularLocation>
        <location evidence="1">Secreted</location>
    </subcellularLocation>
</comment>
<dbReference type="PROSITE" id="PS60014">
    <property type="entry name" value="ALPHA_CONOTOXIN"/>
    <property type="match status" value="1"/>
</dbReference>
<dbReference type="AlphaFoldDB" id="A0A291C2L6"/>
<dbReference type="GO" id="GO:0008200">
    <property type="term" value="F:ion channel inhibitor activity"/>
    <property type="evidence" value="ECO:0007669"/>
    <property type="project" value="InterPro"/>
</dbReference>
<keyword evidence="3" id="KW-0800">Toxin</keyword>
<evidence type="ECO:0000256" key="1">
    <source>
        <dbReference type="ARBA" id="ARBA00004613"/>
    </source>
</evidence>
<evidence type="ECO:0000256" key="5">
    <source>
        <dbReference type="SAM" id="SignalP"/>
    </source>
</evidence>
<reference evidence="6" key="2">
    <citation type="submission" date="2017-07" db="EMBL/GenBank/DDBJ databases">
        <authorList>
            <person name="Sun Z.S."/>
            <person name="Albrecht U."/>
            <person name="Echele G."/>
            <person name="Lee C.C."/>
        </authorList>
    </citation>
    <scope>NUCLEOTIDE SEQUENCE</scope>
    <source>
        <strain evidence="6">O1d_Ps6.8ii</strain>
    </source>
</reference>